<accession>A0A553NX75</accession>
<reference evidence="6 7" key="1">
    <citation type="journal article" date="2018" name="Nat. Ecol. Evol.">
        <title>Genomic signatures of mitonuclear coevolution across populations of Tigriopus californicus.</title>
        <authorList>
            <person name="Barreto F.S."/>
            <person name="Watson E.T."/>
            <person name="Lima T.G."/>
            <person name="Willett C.S."/>
            <person name="Edmands S."/>
            <person name="Li W."/>
            <person name="Burton R.S."/>
        </authorList>
    </citation>
    <scope>NUCLEOTIDE SEQUENCE [LARGE SCALE GENOMIC DNA]</scope>
    <source>
        <strain evidence="6 7">San Diego</strain>
    </source>
</reference>
<proteinExistence type="inferred from homology"/>
<evidence type="ECO:0000256" key="4">
    <source>
        <dbReference type="ARBA" id="ARBA00023136"/>
    </source>
</evidence>
<keyword evidence="2 5" id="KW-0812">Transmembrane</keyword>
<feature type="transmembrane region" description="Helical" evidence="5">
    <location>
        <begin position="59"/>
        <end position="83"/>
    </location>
</feature>
<dbReference type="GO" id="GO:0016020">
    <property type="term" value="C:membrane"/>
    <property type="evidence" value="ECO:0007669"/>
    <property type="project" value="UniProtKB-SubCell"/>
</dbReference>
<feature type="transmembrane region" description="Helical" evidence="5">
    <location>
        <begin position="131"/>
        <end position="152"/>
    </location>
</feature>
<evidence type="ECO:0000256" key="3">
    <source>
        <dbReference type="ARBA" id="ARBA00022989"/>
    </source>
</evidence>
<dbReference type="EMBL" id="VCGU01000009">
    <property type="protein sequence ID" value="TRY70035.1"/>
    <property type="molecule type" value="Genomic_DNA"/>
</dbReference>
<organism evidence="6 7">
    <name type="scientific">Tigriopus californicus</name>
    <name type="common">Marine copepod</name>
    <dbReference type="NCBI Taxonomy" id="6832"/>
    <lineage>
        <taxon>Eukaryota</taxon>
        <taxon>Metazoa</taxon>
        <taxon>Ecdysozoa</taxon>
        <taxon>Arthropoda</taxon>
        <taxon>Crustacea</taxon>
        <taxon>Multicrustacea</taxon>
        <taxon>Hexanauplia</taxon>
        <taxon>Copepoda</taxon>
        <taxon>Harpacticoida</taxon>
        <taxon>Harpacticidae</taxon>
        <taxon>Tigriopus</taxon>
    </lineage>
</organism>
<comment type="similarity">
    <text evidence="5">Belongs to the BI1 family.</text>
</comment>
<comment type="caution">
    <text evidence="6">The sequence shown here is derived from an EMBL/GenBank/DDBJ whole genome shotgun (WGS) entry which is preliminary data.</text>
</comment>
<dbReference type="PANTHER" id="PTHR23291:SF50">
    <property type="entry name" value="PROTEIN LIFEGUARD 4"/>
    <property type="match status" value="1"/>
</dbReference>
<feature type="transmembrane region" description="Helical" evidence="5">
    <location>
        <begin position="158"/>
        <end position="176"/>
    </location>
</feature>
<dbReference type="InterPro" id="IPR006214">
    <property type="entry name" value="Bax_inhibitor_1-related"/>
</dbReference>
<protein>
    <recommendedName>
        <fullName evidence="8">Transmembrane BAX inhibitor motif-containing protein 4</fullName>
    </recommendedName>
</protein>
<evidence type="ECO:0008006" key="8">
    <source>
        <dbReference type="Google" id="ProtNLM"/>
    </source>
</evidence>
<feature type="transmembrane region" description="Helical" evidence="5">
    <location>
        <begin position="89"/>
        <end position="110"/>
    </location>
</feature>
<dbReference type="STRING" id="6832.A0A553NX75"/>
<sequence>MADTKGPINNSSSSVPLMLDIEGQYEEDDLDSELKRDFAYRNNVAGAAKHIRMGFLRKVYSLLGMQLAITTVIASICLFTPVIKEFVHSNPWLLMVAFVAALGLLIALHVKRKETPINLILLGAFIKYSDIGAFFLYAGLWLLILAGFMQLIVGGRVADTGLAVVGALLFCGFIIFDTHMIMTRVSPEEYIMATIELYLDIVNLFIEILKILERVNRK</sequence>
<evidence type="ECO:0000256" key="1">
    <source>
        <dbReference type="ARBA" id="ARBA00004141"/>
    </source>
</evidence>
<dbReference type="PANTHER" id="PTHR23291">
    <property type="entry name" value="BAX INHIBITOR-RELATED"/>
    <property type="match status" value="1"/>
</dbReference>
<dbReference type="Proteomes" id="UP000318571">
    <property type="component" value="Chromosome 9"/>
</dbReference>
<keyword evidence="4 5" id="KW-0472">Membrane</keyword>
<evidence type="ECO:0000313" key="7">
    <source>
        <dbReference type="Proteomes" id="UP000318571"/>
    </source>
</evidence>
<comment type="caution">
    <text evidence="5">Lacks conserved residue(s) required for the propagation of feature annotation.</text>
</comment>
<dbReference type="Pfam" id="PF01027">
    <property type="entry name" value="Bax1-I"/>
    <property type="match status" value="2"/>
</dbReference>
<name>A0A553NX75_TIGCA</name>
<dbReference type="OMA" id="IMATIEL"/>
<keyword evidence="7" id="KW-1185">Reference proteome</keyword>
<comment type="subcellular location">
    <subcellularLocation>
        <location evidence="1">Membrane</location>
        <topology evidence="1">Multi-pass membrane protein</topology>
    </subcellularLocation>
</comment>
<evidence type="ECO:0000256" key="5">
    <source>
        <dbReference type="RuleBase" id="RU004379"/>
    </source>
</evidence>
<dbReference type="AlphaFoldDB" id="A0A553NX75"/>
<evidence type="ECO:0000313" key="6">
    <source>
        <dbReference type="EMBL" id="TRY70035.1"/>
    </source>
</evidence>
<keyword evidence="3 5" id="KW-1133">Transmembrane helix</keyword>
<gene>
    <name evidence="6" type="ORF">TCAL_13291</name>
</gene>
<evidence type="ECO:0000256" key="2">
    <source>
        <dbReference type="ARBA" id="ARBA00022692"/>
    </source>
</evidence>